<dbReference type="Proteomes" id="UP000299102">
    <property type="component" value="Unassembled WGS sequence"/>
</dbReference>
<comment type="caution">
    <text evidence="1">The sequence shown here is derived from an EMBL/GenBank/DDBJ whole genome shotgun (WGS) entry which is preliminary data.</text>
</comment>
<reference evidence="1 2" key="1">
    <citation type="journal article" date="2019" name="Commun. Biol.">
        <title>The bagworm genome reveals a unique fibroin gene that provides high tensile strength.</title>
        <authorList>
            <person name="Kono N."/>
            <person name="Nakamura H."/>
            <person name="Ohtoshi R."/>
            <person name="Tomita M."/>
            <person name="Numata K."/>
            <person name="Arakawa K."/>
        </authorList>
    </citation>
    <scope>NUCLEOTIDE SEQUENCE [LARGE SCALE GENOMIC DNA]</scope>
</reference>
<evidence type="ECO:0000313" key="2">
    <source>
        <dbReference type="Proteomes" id="UP000299102"/>
    </source>
</evidence>
<protein>
    <submittedName>
        <fullName evidence="1">Uncharacterized protein</fullName>
    </submittedName>
</protein>
<dbReference type="EMBL" id="BGZK01002423">
    <property type="protein sequence ID" value="GBP93826.1"/>
    <property type="molecule type" value="Genomic_DNA"/>
</dbReference>
<sequence>MKGMEGIAPFLTHPISPHPCPYIFTRTYIGYKKKTNNNTRMVESYLGAVVVNEGVVSGRRSNGDAGIACRCTLKMRSCCTGEK</sequence>
<dbReference type="AlphaFoldDB" id="A0A4C1ZZE9"/>
<accession>A0A4C1ZZE9</accession>
<organism evidence="1 2">
    <name type="scientific">Eumeta variegata</name>
    <name type="common">Bagworm moth</name>
    <name type="synonym">Eumeta japonica</name>
    <dbReference type="NCBI Taxonomy" id="151549"/>
    <lineage>
        <taxon>Eukaryota</taxon>
        <taxon>Metazoa</taxon>
        <taxon>Ecdysozoa</taxon>
        <taxon>Arthropoda</taxon>
        <taxon>Hexapoda</taxon>
        <taxon>Insecta</taxon>
        <taxon>Pterygota</taxon>
        <taxon>Neoptera</taxon>
        <taxon>Endopterygota</taxon>
        <taxon>Lepidoptera</taxon>
        <taxon>Glossata</taxon>
        <taxon>Ditrysia</taxon>
        <taxon>Tineoidea</taxon>
        <taxon>Psychidae</taxon>
        <taxon>Oiketicinae</taxon>
        <taxon>Eumeta</taxon>
    </lineage>
</organism>
<keyword evidence="2" id="KW-1185">Reference proteome</keyword>
<gene>
    <name evidence="1" type="ORF">EVAR_70769_1</name>
</gene>
<evidence type="ECO:0000313" key="1">
    <source>
        <dbReference type="EMBL" id="GBP93826.1"/>
    </source>
</evidence>
<name>A0A4C1ZZE9_EUMVA</name>
<proteinExistence type="predicted"/>